<reference evidence="1" key="1">
    <citation type="submission" date="2023-04" db="EMBL/GenBank/DDBJ databases">
        <title>Candida boidinii NBRC 1967.</title>
        <authorList>
            <person name="Ichikawa N."/>
            <person name="Sato H."/>
            <person name="Tonouchi N."/>
        </authorList>
    </citation>
    <scope>NUCLEOTIDE SEQUENCE</scope>
    <source>
        <strain evidence="1">NBRC 1967</strain>
    </source>
</reference>
<protein>
    <submittedName>
        <fullName evidence="1">Unnamed protein product</fullName>
    </submittedName>
</protein>
<dbReference type="Proteomes" id="UP001165101">
    <property type="component" value="Unassembled WGS sequence"/>
</dbReference>
<gene>
    <name evidence="1" type="ORF">Cboi01_000031100</name>
</gene>
<sequence length="1597" mass="177690">MSTEGAQKRKRSDSSSETQEKSVLNSAEISFPRGGSSILTPLEVKEIANEAARDVLFENQNAQKSKPAQSNSNGPSKKKSKKSKNSIASIVEDSTSTDAELPIDHLSLKKLLPGTIVLGQIMRINKMEIILSIADNLNGYIPITSISDELTTLLEAYDYEDSEDEDEEENDIVYDNDEEDSEKITNGIISTKQEKKFPNLNERFVTGQWLRAVVVEGSSKNKTKKRIQLSIEPNQVNKGMDEDEDMQSNAIVQASVKSVEDHGLILNLPVNGSSNNNKNGFISKKELQHGSLEFSNINVGSVLLVSIGKDNGRTFTCKIPNGAVKKQPTVSTISSIDAILPGMLVDALIKEVTKDGLICKVFGLCDATINIEHIGIFELSELKHKFAIGSNIKARIVASYLRSNEKRLYLSLLPHLQMLQLKSYDVEKEAEPLKAFPIGHIFDLVTIKGRDSDYIYVDVGRSVPGQAHISRISENSDIDMDFKIGSTCKARILGYSLLDNYYILTLDSKQIERKYLRADDIPAGARVSAEIVKVITDGGIQVKIEDQFDALVPQNHMSDIKLIYPERKFKIGQKVKARVLRVTNNGGKTLILVTLKKSLVSIDNETVIASIDDVEVGKRTVVTVEKLLPTGCVVNFFGFLKAFLPNSEISETFVKRPEDHVKLGQTVKVRVLTVDKEKHRVKVTCRISDVLSTGQKKSLSTLVPGRSIVKVSIVEREKDSIVVELVDSHVRGVIYAGQLLDGNFEQCRAALKKLQVGSEIEALVLEKDSRARIVKLSTKPSLLEDAKSETLPTSYKDISISNKPLHGFVKSVTNTGVFVAFGNNLTGLVLPRYASDKQIKDLTTAFYLHQSVTCHVIRLDDANKRFLLSFKTDDENDSSNQLEAVNPIDEKIKTLKEFVPGVVTKAKIRSIKGTQLNVQLADNQQGRVDITELFDSFKDIKDKKKPLSQFTIGDILDVKIIGYHDARNHKFLPISHKKTKQSVLELSARKSILESDKFAPSTISDLKEGDKCIAYINNFARGYLWVSVSPTLKGRISLMDLSNDASKYQNLQDEYPVGFAFEASVLSADNEKNILSLSARENAIKSIDDVKVGDVVPARVLKTRESYVVVELGSNVTAVSFITDALNNYSEKIDSIFSTNDICAATILSIDEPNNKIYVSLRTKDAKDKCISSFEDLKSGDVVRGFVKNVSDKGLYVSLGREVYALVRVSDLSDSFLKDWKKFFKVHQPIIGKIVSSEDAGRVLMTLKDSEVNGELSILKRFDQIEVGEIYEGSVRRVTDFGVFVKLDGAINVTGLCHHSQISDNKVEDISSIFGEGDRVKVKILAVDKEKKQLSLGMKASYFIASAGDKEDDETSDVEMEEDDEAEDEAEDKNSSDDEDALMDYGFASNEKDSDDEDEDAVDEEMDEDNDEAKDGSKEDGLTASFGWDTSILTRGQFEEEEDSDDEFETCTGKKSKKSRKQVEDKTADINARAPESVSDYERLILGNPDSSALWISYMGFQLSLSEYEKAREIGERALKTINYREEQEKLNIYTALLNLELAVGTDDSLDEVFKRSCQYMEPFVMHQRLVSIYLAKGEESGDYEKAEELYKVLMKS</sequence>
<dbReference type="EMBL" id="BSXV01000075">
    <property type="protein sequence ID" value="GME87319.1"/>
    <property type="molecule type" value="Genomic_DNA"/>
</dbReference>
<keyword evidence="2" id="KW-1185">Reference proteome</keyword>
<proteinExistence type="predicted"/>
<comment type="caution">
    <text evidence="1">The sequence shown here is derived from an EMBL/GenBank/DDBJ whole genome shotgun (WGS) entry which is preliminary data.</text>
</comment>
<evidence type="ECO:0000313" key="1">
    <source>
        <dbReference type="EMBL" id="GME87319.1"/>
    </source>
</evidence>
<accession>A0ACB5TFF8</accession>
<name>A0ACB5TFF8_CANBO</name>
<evidence type="ECO:0000313" key="2">
    <source>
        <dbReference type="Proteomes" id="UP001165101"/>
    </source>
</evidence>
<organism evidence="1 2">
    <name type="scientific">Candida boidinii</name>
    <name type="common">Yeast</name>
    <dbReference type="NCBI Taxonomy" id="5477"/>
    <lineage>
        <taxon>Eukaryota</taxon>
        <taxon>Fungi</taxon>
        <taxon>Dikarya</taxon>
        <taxon>Ascomycota</taxon>
        <taxon>Saccharomycotina</taxon>
        <taxon>Pichiomycetes</taxon>
        <taxon>Pichiales</taxon>
        <taxon>Pichiaceae</taxon>
        <taxon>Ogataea</taxon>
        <taxon>Ogataea/Candida clade</taxon>
    </lineage>
</organism>